<dbReference type="EMBL" id="LGTW01000004">
    <property type="protein sequence ID" value="KWX24711.1"/>
    <property type="molecule type" value="Genomic_DNA"/>
</dbReference>
<accession>A0A132PQU8</accession>
<feature type="chain" id="PRO_5039690784" description="Lipoprotein" evidence="2">
    <location>
        <begin position="19"/>
        <end position="83"/>
    </location>
</feature>
<dbReference type="PATRIC" id="fig|59750.3.peg.5563"/>
<dbReference type="Proteomes" id="UP000070612">
    <property type="component" value="Unassembled WGS sequence"/>
</dbReference>
<keyword evidence="2" id="KW-0732">Signal</keyword>
<comment type="caution">
    <text evidence="3">The sequence shown here is derived from an EMBL/GenBank/DDBJ whole genome shotgun (WGS) entry which is preliminary data.</text>
</comment>
<protein>
    <recommendedName>
        <fullName evidence="5">Lipoprotein</fullName>
    </recommendedName>
</protein>
<evidence type="ECO:0000313" key="4">
    <source>
        <dbReference type="Proteomes" id="UP000070612"/>
    </source>
</evidence>
<dbReference type="AlphaFoldDB" id="A0A132PQU8"/>
<name>A0A132PQU8_9MYCO</name>
<dbReference type="STRING" id="59750.AWC31_13800"/>
<dbReference type="PROSITE" id="PS51257">
    <property type="entry name" value="PROKAR_LIPOPROTEIN"/>
    <property type="match status" value="1"/>
</dbReference>
<sequence length="83" mass="8128">MRRIWMAAATLAAAAALASCSSGKPEPAPTSDAPAEHGSYAHCLSEHGVPAPPGPAAGAPPGVDPGVWQQAMQACSTLAPGPT</sequence>
<proteinExistence type="predicted"/>
<feature type="region of interest" description="Disordered" evidence="1">
    <location>
        <begin position="20"/>
        <end position="67"/>
    </location>
</feature>
<organism evidence="3 4">
    <name type="scientific">Mycolicibacterium wolinskyi</name>
    <dbReference type="NCBI Taxonomy" id="59750"/>
    <lineage>
        <taxon>Bacteria</taxon>
        <taxon>Bacillati</taxon>
        <taxon>Actinomycetota</taxon>
        <taxon>Actinomycetes</taxon>
        <taxon>Mycobacteriales</taxon>
        <taxon>Mycobacteriaceae</taxon>
        <taxon>Mycolicibacterium</taxon>
    </lineage>
</organism>
<evidence type="ECO:0000256" key="1">
    <source>
        <dbReference type="SAM" id="MobiDB-lite"/>
    </source>
</evidence>
<keyword evidence="4" id="KW-1185">Reference proteome</keyword>
<feature type="compositionally biased region" description="Low complexity" evidence="1">
    <location>
        <begin position="56"/>
        <end position="67"/>
    </location>
</feature>
<feature type="signal peptide" evidence="2">
    <location>
        <begin position="1"/>
        <end position="18"/>
    </location>
</feature>
<evidence type="ECO:0000256" key="2">
    <source>
        <dbReference type="SAM" id="SignalP"/>
    </source>
</evidence>
<evidence type="ECO:0000313" key="3">
    <source>
        <dbReference type="EMBL" id="KWX24711.1"/>
    </source>
</evidence>
<gene>
    <name evidence="3" type="ORF">AFM11_08570</name>
</gene>
<evidence type="ECO:0008006" key="5">
    <source>
        <dbReference type="Google" id="ProtNLM"/>
    </source>
</evidence>
<dbReference type="RefSeq" id="WP_067846514.1">
    <property type="nucleotide sequence ID" value="NZ_LGTW01000004.1"/>
</dbReference>
<reference evidence="3 4" key="1">
    <citation type="submission" date="2015-07" db="EMBL/GenBank/DDBJ databases">
        <title>A draft genome sequence of Mycobacterium wolinskyi.</title>
        <authorList>
            <person name="de Man T.J."/>
            <person name="Perry K.A."/>
            <person name="Coulliette A.D."/>
            <person name="Jensen B."/>
            <person name="Toney N.C."/>
            <person name="Limbago B.M."/>
            <person name="Noble-Wang J."/>
        </authorList>
    </citation>
    <scope>NUCLEOTIDE SEQUENCE [LARGE SCALE GENOMIC DNA]</scope>
    <source>
        <strain evidence="3 4">CDC_01</strain>
    </source>
</reference>